<organism evidence="1 2">
    <name type="scientific">Tulasnella calospora MUT 4182</name>
    <dbReference type="NCBI Taxonomy" id="1051891"/>
    <lineage>
        <taxon>Eukaryota</taxon>
        <taxon>Fungi</taxon>
        <taxon>Dikarya</taxon>
        <taxon>Basidiomycota</taxon>
        <taxon>Agaricomycotina</taxon>
        <taxon>Agaricomycetes</taxon>
        <taxon>Cantharellales</taxon>
        <taxon>Tulasnellaceae</taxon>
        <taxon>Tulasnella</taxon>
    </lineage>
</organism>
<dbReference type="AlphaFoldDB" id="A0A0C3Q8H2"/>
<gene>
    <name evidence="1" type="ORF">M407DRAFT_203370</name>
</gene>
<reference evidence="1 2" key="1">
    <citation type="submission" date="2014-04" db="EMBL/GenBank/DDBJ databases">
        <authorList>
            <consortium name="DOE Joint Genome Institute"/>
            <person name="Kuo A."/>
            <person name="Girlanda M."/>
            <person name="Perotto S."/>
            <person name="Kohler A."/>
            <person name="Nagy L.G."/>
            <person name="Floudas D."/>
            <person name="Copeland A."/>
            <person name="Barry K.W."/>
            <person name="Cichocki N."/>
            <person name="Veneault-Fourrey C."/>
            <person name="LaButti K."/>
            <person name="Lindquist E.A."/>
            <person name="Lipzen A."/>
            <person name="Lundell T."/>
            <person name="Morin E."/>
            <person name="Murat C."/>
            <person name="Sun H."/>
            <person name="Tunlid A."/>
            <person name="Henrissat B."/>
            <person name="Grigoriev I.V."/>
            <person name="Hibbett D.S."/>
            <person name="Martin F."/>
            <person name="Nordberg H.P."/>
            <person name="Cantor M.N."/>
            <person name="Hua S.X."/>
        </authorList>
    </citation>
    <scope>NUCLEOTIDE SEQUENCE [LARGE SCALE GENOMIC DNA]</scope>
    <source>
        <strain evidence="1 2">MUT 4182</strain>
    </source>
</reference>
<dbReference type="EMBL" id="KN823029">
    <property type="protein sequence ID" value="KIO26115.1"/>
    <property type="molecule type" value="Genomic_DNA"/>
</dbReference>
<proteinExistence type="predicted"/>
<protein>
    <submittedName>
        <fullName evidence="1">Uncharacterized protein</fullName>
    </submittedName>
</protein>
<sequence>MVKPFRYISTTPLTPLLLAFTGLDLSVLSPRREVCLLSYYYSGLFRPITLPARFLFLLHILHFSSPFSSIVRAIQHHSTLPCNIHVFIIRS</sequence>
<dbReference type="Proteomes" id="UP000054248">
    <property type="component" value="Unassembled WGS sequence"/>
</dbReference>
<reference evidence="2" key="2">
    <citation type="submission" date="2015-01" db="EMBL/GenBank/DDBJ databases">
        <title>Evolutionary Origins and Diversification of the Mycorrhizal Mutualists.</title>
        <authorList>
            <consortium name="DOE Joint Genome Institute"/>
            <consortium name="Mycorrhizal Genomics Consortium"/>
            <person name="Kohler A."/>
            <person name="Kuo A."/>
            <person name="Nagy L.G."/>
            <person name="Floudas D."/>
            <person name="Copeland A."/>
            <person name="Barry K.W."/>
            <person name="Cichocki N."/>
            <person name="Veneault-Fourrey C."/>
            <person name="LaButti K."/>
            <person name="Lindquist E.A."/>
            <person name="Lipzen A."/>
            <person name="Lundell T."/>
            <person name="Morin E."/>
            <person name="Murat C."/>
            <person name="Riley R."/>
            <person name="Ohm R."/>
            <person name="Sun H."/>
            <person name="Tunlid A."/>
            <person name="Henrissat B."/>
            <person name="Grigoriev I.V."/>
            <person name="Hibbett D.S."/>
            <person name="Martin F."/>
        </authorList>
    </citation>
    <scope>NUCLEOTIDE SEQUENCE [LARGE SCALE GENOMIC DNA]</scope>
    <source>
        <strain evidence="2">MUT 4182</strain>
    </source>
</reference>
<dbReference type="HOGENOM" id="CLU_2428701_0_0_1"/>
<accession>A0A0C3Q8H2</accession>
<keyword evidence="2" id="KW-1185">Reference proteome</keyword>
<evidence type="ECO:0000313" key="1">
    <source>
        <dbReference type="EMBL" id="KIO26115.1"/>
    </source>
</evidence>
<evidence type="ECO:0000313" key="2">
    <source>
        <dbReference type="Proteomes" id="UP000054248"/>
    </source>
</evidence>
<name>A0A0C3Q8H2_9AGAM</name>